<feature type="domain" description="RagB/SusD" evidence="6">
    <location>
        <begin position="324"/>
        <end position="464"/>
    </location>
</feature>
<sequence>MSKYIFFLLLIALLIPGCRKFLEIGNPTIEIVADKVYNSNTSAAAVLTGMYYTIGRDGSFGDGQGGISFRCALYGDELAALVPVYHFTDEYQNAKSPDFWANLFGLIYRANAAVVGLNKSNTLSPDIKKQLLGEAKFLRAFCYFYLTNFYGDVPLLLEPEYRITSSASRSEEYLVYKQIVQDLIESKSLLSTRFLAADIISETEERVRPTKWAAAALLSRVYLYRKEWRSAELEADTILGNLMFDTVSVHNVFIKNNREAIWQIQPVDDRNGFLNTADARIFVLNNGVNSQNPVWLGENVMKAFEEDDLRCKYWIKYTANDAFKKYPYPFKYKSYDRSDISKEYISVLRLAEVYLIRAEARAETGNIVGGKEDLNIIRRRAGIRLAETLTKKALLDAIMHERQIEFFTEWGHRWLDLKRRGNLSKVMEIYVPLKGGIWVAYKALFSLPLEDIRLNPNLVQNEGYPSY</sequence>
<comment type="subcellular location">
    <subcellularLocation>
        <location evidence="1">Cell outer membrane</location>
    </subcellularLocation>
</comment>
<evidence type="ECO:0000256" key="4">
    <source>
        <dbReference type="ARBA" id="ARBA00023136"/>
    </source>
</evidence>
<dbReference type="InterPro" id="IPR011990">
    <property type="entry name" value="TPR-like_helical_dom_sf"/>
</dbReference>
<keyword evidence="3" id="KW-0732">Signal</keyword>
<comment type="caution">
    <text evidence="8">The sequence shown here is derived from an EMBL/GenBank/DDBJ whole genome shotgun (WGS) entry which is preliminary data.</text>
</comment>
<evidence type="ECO:0000259" key="6">
    <source>
        <dbReference type="Pfam" id="PF07980"/>
    </source>
</evidence>
<evidence type="ECO:0000259" key="7">
    <source>
        <dbReference type="Pfam" id="PF14322"/>
    </source>
</evidence>
<keyword evidence="9" id="KW-1185">Reference proteome</keyword>
<reference evidence="8 9" key="1">
    <citation type="submission" date="2021-08" db="EMBL/GenBank/DDBJ databases">
        <title>The genome sequence of Chitinophaga sp. B61.</title>
        <authorList>
            <person name="Zhang X."/>
        </authorList>
    </citation>
    <scope>NUCLEOTIDE SEQUENCE [LARGE SCALE GENOMIC DNA]</scope>
    <source>
        <strain evidence="8 9">B61</strain>
    </source>
</reference>
<evidence type="ECO:0000256" key="2">
    <source>
        <dbReference type="ARBA" id="ARBA00006275"/>
    </source>
</evidence>
<proteinExistence type="inferred from homology"/>
<keyword evidence="5" id="KW-0998">Cell outer membrane</keyword>
<protein>
    <submittedName>
        <fullName evidence="8">RagB/SusD family nutrient uptake outer membrane protein</fullName>
    </submittedName>
</protein>
<dbReference type="Proteomes" id="UP000812961">
    <property type="component" value="Unassembled WGS sequence"/>
</dbReference>
<dbReference type="InterPro" id="IPR012944">
    <property type="entry name" value="SusD_RagB_dom"/>
</dbReference>
<dbReference type="SUPFAM" id="SSF48452">
    <property type="entry name" value="TPR-like"/>
    <property type="match status" value="1"/>
</dbReference>
<dbReference type="InterPro" id="IPR033985">
    <property type="entry name" value="SusD-like_N"/>
</dbReference>
<dbReference type="CDD" id="cd08977">
    <property type="entry name" value="SusD"/>
    <property type="match status" value="1"/>
</dbReference>
<organism evidence="8 9">
    <name type="scientific">Chitinophaga rhizophila</name>
    <dbReference type="NCBI Taxonomy" id="2866212"/>
    <lineage>
        <taxon>Bacteria</taxon>
        <taxon>Pseudomonadati</taxon>
        <taxon>Bacteroidota</taxon>
        <taxon>Chitinophagia</taxon>
        <taxon>Chitinophagales</taxon>
        <taxon>Chitinophagaceae</taxon>
        <taxon>Chitinophaga</taxon>
    </lineage>
</organism>
<evidence type="ECO:0000313" key="8">
    <source>
        <dbReference type="EMBL" id="MBW8688160.1"/>
    </source>
</evidence>
<dbReference type="RefSeq" id="WP_220253480.1">
    <property type="nucleotide sequence ID" value="NZ_JAICCF010000006.1"/>
</dbReference>
<keyword evidence="4" id="KW-0472">Membrane</keyword>
<dbReference type="Gene3D" id="1.25.40.390">
    <property type="match status" value="1"/>
</dbReference>
<evidence type="ECO:0000313" key="9">
    <source>
        <dbReference type="Proteomes" id="UP000812961"/>
    </source>
</evidence>
<accession>A0ABS7GLR5</accession>
<evidence type="ECO:0000256" key="5">
    <source>
        <dbReference type="ARBA" id="ARBA00023237"/>
    </source>
</evidence>
<gene>
    <name evidence="8" type="ORF">K1Y79_27745</name>
</gene>
<dbReference type="Pfam" id="PF14322">
    <property type="entry name" value="SusD-like_3"/>
    <property type="match status" value="1"/>
</dbReference>
<dbReference type="EMBL" id="JAICCF010000006">
    <property type="protein sequence ID" value="MBW8688160.1"/>
    <property type="molecule type" value="Genomic_DNA"/>
</dbReference>
<comment type="similarity">
    <text evidence="2">Belongs to the SusD family.</text>
</comment>
<feature type="domain" description="SusD-like N-terminal" evidence="7">
    <location>
        <begin position="90"/>
        <end position="223"/>
    </location>
</feature>
<name>A0ABS7GLR5_9BACT</name>
<evidence type="ECO:0000256" key="1">
    <source>
        <dbReference type="ARBA" id="ARBA00004442"/>
    </source>
</evidence>
<dbReference type="Pfam" id="PF07980">
    <property type="entry name" value="SusD_RagB"/>
    <property type="match status" value="1"/>
</dbReference>
<evidence type="ECO:0000256" key="3">
    <source>
        <dbReference type="ARBA" id="ARBA00022729"/>
    </source>
</evidence>